<dbReference type="OMA" id="YVQNMPP"/>
<dbReference type="AlphaFoldDB" id="B4K0U8"/>
<evidence type="ECO:0000256" key="4">
    <source>
        <dbReference type="SAM" id="Phobius"/>
    </source>
</evidence>
<proteinExistence type="inferred from homology"/>
<keyword evidence="2" id="KW-0328">Glycosyltransferase</keyword>
<dbReference type="Pfam" id="PF00201">
    <property type="entry name" value="UDPGT"/>
    <property type="match status" value="1"/>
</dbReference>
<keyword evidence="4" id="KW-0472">Membrane</keyword>
<dbReference type="PhylomeDB" id="B4K0U8"/>
<dbReference type="EMBL" id="CH916577">
    <property type="protein sequence ID" value="EDV90409.1"/>
    <property type="molecule type" value="Genomic_DNA"/>
</dbReference>
<organism evidence="7">
    <name type="scientific">Drosophila grimshawi</name>
    <name type="common">Hawaiian fruit fly</name>
    <name type="synonym">Idiomyia grimshawi</name>
    <dbReference type="NCBI Taxonomy" id="7222"/>
    <lineage>
        <taxon>Eukaryota</taxon>
        <taxon>Metazoa</taxon>
        <taxon>Ecdysozoa</taxon>
        <taxon>Arthropoda</taxon>
        <taxon>Hexapoda</taxon>
        <taxon>Insecta</taxon>
        <taxon>Pterygota</taxon>
        <taxon>Neoptera</taxon>
        <taxon>Endopterygota</taxon>
        <taxon>Diptera</taxon>
        <taxon>Brachycera</taxon>
        <taxon>Muscomorpha</taxon>
        <taxon>Ephydroidea</taxon>
        <taxon>Drosophilidae</taxon>
        <taxon>Drosophila</taxon>
        <taxon>Hawaiian Drosophila</taxon>
    </lineage>
</organism>
<keyword evidence="4" id="KW-0812">Transmembrane</keyword>
<dbReference type="InterPro" id="IPR002213">
    <property type="entry name" value="UDP_glucos_trans"/>
</dbReference>
<feature type="signal peptide" evidence="5">
    <location>
        <begin position="1"/>
        <end position="21"/>
    </location>
</feature>
<evidence type="ECO:0000313" key="6">
    <source>
        <dbReference type="EMBL" id="EDV90409.1"/>
    </source>
</evidence>
<reference evidence="6 7" key="1">
    <citation type="journal article" date="2007" name="Nature">
        <title>Evolution of genes and genomes on the Drosophila phylogeny.</title>
        <authorList>
            <consortium name="Drosophila 12 Genomes Consortium"/>
            <person name="Clark A.G."/>
            <person name="Eisen M.B."/>
            <person name="Smith D.R."/>
            <person name="Bergman C.M."/>
            <person name="Oliver B."/>
            <person name="Markow T.A."/>
            <person name="Kaufman T.C."/>
            <person name="Kellis M."/>
            <person name="Gelbart W."/>
            <person name="Iyer V.N."/>
            <person name="Pollard D.A."/>
            <person name="Sackton T.B."/>
            <person name="Larracuente A.M."/>
            <person name="Singh N.D."/>
            <person name="Abad J.P."/>
            <person name="Abt D.N."/>
            <person name="Adryan B."/>
            <person name="Aguade M."/>
            <person name="Akashi H."/>
            <person name="Anderson W.W."/>
            <person name="Aquadro C.F."/>
            <person name="Ardell D.H."/>
            <person name="Arguello R."/>
            <person name="Artieri C.G."/>
            <person name="Barbash D.A."/>
            <person name="Barker D."/>
            <person name="Barsanti P."/>
            <person name="Batterham P."/>
            <person name="Batzoglou S."/>
            <person name="Begun D."/>
            <person name="Bhutkar A."/>
            <person name="Blanco E."/>
            <person name="Bosak S.A."/>
            <person name="Bradley R.K."/>
            <person name="Brand A.D."/>
            <person name="Brent M.R."/>
            <person name="Brooks A.N."/>
            <person name="Brown R.H."/>
            <person name="Butlin R.K."/>
            <person name="Caggese C."/>
            <person name="Calvi B.R."/>
            <person name="Bernardo de Carvalho A."/>
            <person name="Caspi A."/>
            <person name="Castrezana S."/>
            <person name="Celniker S.E."/>
            <person name="Chang J.L."/>
            <person name="Chapple C."/>
            <person name="Chatterji S."/>
            <person name="Chinwalla A."/>
            <person name="Civetta A."/>
            <person name="Clifton S.W."/>
            <person name="Comeron J.M."/>
            <person name="Costello J.C."/>
            <person name="Coyne J.A."/>
            <person name="Daub J."/>
            <person name="David R.G."/>
            <person name="Delcher A.L."/>
            <person name="Delehaunty K."/>
            <person name="Do C.B."/>
            <person name="Ebling H."/>
            <person name="Edwards K."/>
            <person name="Eickbush T."/>
            <person name="Evans J.D."/>
            <person name="Filipski A."/>
            <person name="Findeiss S."/>
            <person name="Freyhult E."/>
            <person name="Fulton L."/>
            <person name="Fulton R."/>
            <person name="Garcia A.C."/>
            <person name="Gardiner A."/>
            <person name="Garfield D.A."/>
            <person name="Garvin B.E."/>
            <person name="Gibson G."/>
            <person name="Gilbert D."/>
            <person name="Gnerre S."/>
            <person name="Godfrey J."/>
            <person name="Good R."/>
            <person name="Gotea V."/>
            <person name="Gravely B."/>
            <person name="Greenberg A.J."/>
            <person name="Griffiths-Jones S."/>
            <person name="Gross S."/>
            <person name="Guigo R."/>
            <person name="Gustafson E.A."/>
            <person name="Haerty W."/>
            <person name="Hahn M.W."/>
            <person name="Halligan D.L."/>
            <person name="Halpern A.L."/>
            <person name="Halter G.M."/>
            <person name="Han M.V."/>
            <person name="Heger A."/>
            <person name="Hillier L."/>
            <person name="Hinrichs A.S."/>
            <person name="Holmes I."/>
            <person name="Hoskins R.A."/>
            <person name="Hubisz M.J."/>
            <person name="Hultmark D."/>
            <person name="Huntley M.A."/>
            <person name="Jaffe D.B."/>
            <person name="Jagadeeshan S."/>
            <person name="Jeck W.R."/>
            <person name="Johnson J."/>
            <person name="Jones C.D."/>
            <person name="Jordan W.C."/>
            <person name="Karpen G.H."/>
            <person name="Kataoka E."/>
            <person name="Keightley P.D."/>
            <person name="Kheradpour P."/>
            <person name="Kirkness E.F."/>
            <person name="Koerich L.B."/>
            <person name="Kristiansen K."/>
            <person name="Kudrna D."/>
            <person name="Kulathinal R.J."/>
            <person name="Kumar S."/>
            <person name="Kwok R."/>
            <person name="Lander E."/>
            <person name="Langley C.H."/>
            <person name="Lapoint R."/>
            <person name="Lazzaro B.P."/>
            <person name="Lee S.J."/>
            <person name="Levesque L."/>
            <person name="Li R."/>
            <person name="Lin C.F."/>
            <person name="Lin M.F."/>
            <person name="Lindblad-Toh K."/>
            <person name="Llopart A."/>
            <person name="Long M."/>
            <person name="Low L."/>
            <person name="Lozovsky E."/>
            <person name="Lu J."/>
            <person name="Luo M."/>
            <person name="Machado C.A."/>
            <person name="Makalowski W."/>
            <person name="Marzo M."/>
            <person name="Matsuda M."/>
            <person name="Matzkin L."/>
            <person name="McAllister B."/>
            <person name="McBride C.S."/>
            <person name="McKernan B."/>
            <person name="McKernan K."/>
            <person name="Mendez-Lago M."/>
            <person name="Minx P."/>
            <person name="Mollenhauer M.U."/>
            <person name="Montooth K."/>
            <person name="Mount S.M."/>
            <person name="Mu X."/>
            <person name="Myers E."/>
            <person name="Negre B."/>
            <person name="Newfeld S."/>
            <person name="Nielsen R."/>
            <person name="Noor M.A."/>
            <person name="O'Grady P."/>
            <person name="Pachter L."/>
            <person name="Papaceit M."/>
            <person name="Parisi M.J."/>
            <person name="Parisi M."/>
            <person name="Parts L."/>
            <person name="Pedersen J.S."/>
            <person name="Pesole G."/>
            <person name="Phillippy A.M."/>
            <person name="Ponting C.P."/>
            <person name="Pop M."/>
            <person name="Porcelli D."/>
            <person name="Powell J.R."/>
            <person name="Prohaska S."/>
            <person name="Pruitt K."/>
            <person name="Puig M."/>
            <person name="Quesneville H."/>
            <person name="Ram K.R."/>
            <person name="Rand D."/>
            <person name="Rasmussen M.D."/>
            <person name="Reed L.K."/>
            <person name="Reenan R."/>
            <person name="Reily A."/>
            <person name="Remington K.A."/>
            <person name="Rieger T.T."/>
            <person name="Ritchie M.G."/>
            <person name="Robin C."/>
            <person name="Rogers Y.H."/>
            <person name="Rohde C."/>
            <person name="Rozas J."/>
            <person name="Rubenfield M.J."/>
            <person name="Ruiz A."/>
            <person name="Russo S."/>
            <person name="Salzberg S.L."/>
            <person name="Sanchez-Gracia A."/>
            <person name="Saranga D.J."/>
            <person name="Sato H."/>
            <person name="Schaeffer S.W."/>
            <person name="Schatz M.C."/>
            <person name="Schlenke T."/>
            <person name="Schwartz R."/>
            <person name="Segarra C."/>
            <person name="Singh R.S."/>
            <person name="Sirot L."/>
            <person name="Sirota M."/>
            <person name="Sisneros N.B."/>
            <person name="Smith C.D."/>
            <person name="Smith T.F."/>
            <person name="Spieth J."/>
            <person name="Stage D.E."/>
            <person name="Stark A."/>
            <person name="Stephan W."/>
            <person name="Strausberg R.L."/>
            <person name="Strempel S."/>
            <person name="Sturgill D."/>
            <person name="Sutton G."/>
            <person name="Sutton G.G."/>
            <person name="Tao W."/>
            <person name="Teichmann S."/>
            <person name="Tobari Y.N."/>
            <person name="Tomimura Y."/>
            <person name="Tsolas J.M."/>
            <person name="Valente V.L."/>
            <person name="Venter E."/>
            <person name="Venter J.C."/>
            <person name="Vicario S."/>
            <person name="Vieira F.G."/>
            <person name="Vilella A.J."/>
            <person name="Villasante A."/>
            <person name="Walenz B."/>
            <person name="Wang J."/>
            <person name="Wasserman M."/>
            <person name="Watts T."/>
            <person name="Wilson D."/>
            <person name="Wilson R.K."/>
            <person name="Wing R.A."/>
            <person name="Wolfner M.F."/>
            <person name="Wong A."/>
            <person name="Wong G.K."/>
            <person name="Wu C.I."/>
            <person name="Wu G."/>
            <person name="Yamamoto D."/>
            <person name="Yang H.P."/>
            <person name="Yang S.P."/>
            <person name="Yorke J.A."/>
            <person name="Yoshida K."/>
            <person name="Zdobnov E."/>
            <person name="Zhang P."/>
            <person name="Zhang Y."/>
            <person name="Zimin A.V."/>
            <person name="Baldwin J."/>
            <person name="Abdouelleil A."/>
            <person name="Abdulkadir J."/>
            <person name="Abebe A."/>
            <person name="Abera B."/>
            <person name="Abreu J."/>
            <person name="Acer S.C."/>
            <person name="Aftuck L."/>
            <person name="Alexander A."/>
            <person name="An P."/>
            <person name="Anderson E."/>
            <person name="Anderson S."/>
            <person name="Arachi H."/>
            <person name="Azer M."/>
            <person name="Bachantsang P."/>
            <person name="Barry A."/>
            <person name="Bayul T."/>
            <person name="Berlin A."/>
            <person name="Bessette D."/>
            <person name="Bloom T."/>
            <person name="Blye J."/>
            <person name="Boguslavskiy L."/>
            <person name="Bonnet C."/>
            <person name="Boukhgalter B."/>
            <person name="Bourzgui I."/>
            <person name="Brown A."/>
            <person name="Cahill P."/>
            <person name="Channer S."/>
            <person name="Cheshatsang Y."/>
            <person name="Chuda L."/>
            <person name="Citroen M."/>
            <person name="Collymore A."/>
            <person name="Cooke P."/>
            <person name="Costello M."/>
            <person name="D'Aco K."/>
            <person name="Daza R."/>
            <person name="De Haan G."/>
            <person name="DeGray S."/>
            <person name="DeMaso C."/>
            <person name="Dhargay N."/>
            <person name="Dooley K."/>
            <person name="Dooley E."/>
            <person name="Doricent M."/>
            <person name="Dorje P."/>
            <person name="Dorjee K."/>
            <person name="Dupes A."/>
            <person name="Elong R."/>
            <person name="Falk J."/>
            <person name="Farina A."/>
            <person name="Faro S."/>
            <person name="Ferguson D."/>
            <person name="Fisher S."/>
            <person name="Foley C.D."/>
            <person name="Franke A."/>
            <person name="Friedrich D."/>
            <person name="Gadbois L."/>
            <person name="Gearin G."/>
            <person name="Gearin C.R."/>
            <person name="Giannoukos G."/>
            <person name="Goode T."/>
            <person name="Graham J."/>
            <person name="Grandbois E."/>
            <person name="Grewal S."/>
            <person name="Gyaltsen K."/>
            <person name="Hafez N."/>
            <person name="Hagos B."/>
            <person name="Hall J."/>
            <person name="Henson C."/>
            <person name="Hollinger A."/>
            <person name="Honan T."/>
            <person name="Huard M.D."/>
            <person name="Hughes L."/>
            <person name="Hurhula B."/>
            <person name="Husby M.E."/>
            <person name="Kamat A."/>
            <person name="Kanga B."/>
            <person name="Kashin S."/>
            <person name="Khazanovich D."/>
            <person name="Kisner P."/>
            <person name="Lance K."/>
            <person name="Lara M."/>
            <person name="Lee W."/>
            <person name="Lennon N."/>
            <person name="Letendre F."/>
            <person name="LeVine R."/>
            <person name="Lipovsky A."/>
            <person name="Liu X."/>
            <person name="Liu J."/>
            <person name="Liu S."/>
            <person name="Lokyitsang T."/>
            <person name="Lokyitsang Y."/>
            <person name="Lubonja R."/>
            <person name="Lui A."/>
            <person name="MacDonald P."/>
            <person name="Magnisalis V."/>
            <person name="Maru K."/>
            <person name="Matthews C."/>
            <person name="McCusker W."/>
            <person name="McDonough S."/>
            <person name="Mehta T."/>
            <person name="Meldrim J."/>
            <person name="Meneus L."/>
            <person name="Mihai O."/>
            <person name="Mihalev A."/>
            <person name="Mihova T."/>
            <person name="Mittelman R."/>
            <person name="Mlenga V."/>
            <person name="Montmayeur A."/>
            <person name="Mulrain L."/>
            <person name="Navidi A."/>
            <person name="Naylor J."/>
            <person name="Negash T."/>
            <person name="Nguyen T."/>
            <person name="Nguyen N."/>
            <person name="Nicol R."/>
            <person name="Norbu C."/>
            <person name="Norbu N."/>
            <person name="Novod N."/>
            <person name="O'Neill B."/>
            <person name="Osman S."/>
            <person name="Markiewicz E."/>
            <person name="Oyono O.L."/>
            <person name="Patti C."/>
            <person name="Phunkhang P."/>
            <person name="Pierre F."/>
            <person name="Priest M."/>
            <person name="Raghuraman S."/>
            <person name="Rege F."/>
            <person name="Reyes R."/>
            <person name="Rise C."/>
            <person name="Rogov P."/>
            <person name="Ross K."/>
            <person name="Ryan E."/>
            <person name="Settipalli S."/>
            <person name="Shea T."/>
            <person name="Sherpa N."/>
            <person name="Shi L."/>
            <person name="Shih D."/>
            <person name="Sparrow T."/>
            <person name="Spaulding J."/>
            <person name="Stalker J."/>
            <person name="Stange-Thomann N."/>
            <person name="Stavropoulos S."/>
            <person name="Stone C."/>
            <person name="Strader C."/>
            <person name="Tesfaye S."/>
            <person name="Thomson T."/>
            <person name="Thoulutsang Y."/>
            <person name="Thoulutsang D."/>
            <person name="Topham K."/>
            <person name="Topping I."/>
            <person name="Tsamla T."/>
            <person name="Vassiliev H."/>
            <person name="Vo A."/>
            <person name="Wangchuk T."/>
            <person name="Wangdi T."/>
            <person name="Weiand M."/>
            <person name="Wilkinson J."/>
            <person name="Wilson A."/>
            <person name="Yadav S."/>
            <person name="Young G."/>
            <person name="Yu Q."/>
            <person name="Zembek L."/>
            <person name="Zhong D."/>
            <person name="Zimmer A."/>
            <person name="Zwirko Z."/>
            <person name="Jaffe D.B."/>
            <person name="Alvarez P."/>
            <person name="Brockman W."/>
            <person name="Butler J."/>
            <person name="Chin C."/>
            <person name="Gnerre S."/>
            <person name="Grabherr M."/>
            <person name="Kleber M."/>
            <person name="Mauceli E."/>
            <person name="MacCallum I."/>
        </authorList>
    </citation>
    <scope>NUCLEOTIDE SEQUENCE [LARGE SCALE GENOMIC DNA]</scope>
    <source>
        <strain evidence="7">Tucson 15287-2541.00</strain>
    </source>
</reference>
<dbReference type="eggNOG" id="KOG1192">
    <property type="taxonomic scope" value="Eukaryota"/>
</dbReference>
<dbReference type="CDD" id="cd03784">
    <property type="entry name" value="GT1_Gtf-like"/>
    <property type="match status" value="1"/>
</dbReference>
<accession>B4K0U8</accession>
<keyword evidence="4" id="KW-1133">Transmembrane helix</keyword>
<protein>
    <submittedName>
        <fullName evidence="6">GH24981</fullName>
    </submittedName>
</protein>
<evidence type="ECO:0000256" key="5">
    <source>
        <dbReference type="SAM" id="SignalP"/>
    </source>
</evidence>
<evidence type="ECO:0000256" key="2">
    <source>
        <dbReference type="ARBA" id="ARBA00022676"/>
    </source>
</evidence>
<sequence length="534" mass="61450">MKAFAALLVLLICNNWQQLHGARILCLIATPEHNNPSWTQPFFEALAERGHLLTVVSTLADPSIPGITHIPVSNDYDVIKKHYVNEMGYYNNYWDIKQVLIWYEALLGTCQSAAEIDLVKMLEKVKHKYDLIIYDATYSMECLLSKFPKFRKVPVLALSGGKLTTDLMHLVQAENTINPATIPHFISHLPREMSHWQRIQNHVLYLTESFIRWAVVKPVLNGIHKHEYASPEVQLVLLNTHPVLDHVQNIPPNVIEVGGLHIRAESEPLSFSTQEFLERSSEGIIYINLPHIDLMYGVGLRAIENMVREYRQFGFLWNVNNVKDPTLSKNFHNLRTINVRDNMQQNILAQSNIKAFLTHGDNFGLQEAIYNAVPVIVLPLLMDQFNNAQRVKERDLGIQISVGDFSVDSLSEALKQIVRDKVYSKALHQAQFNFRTRQVKPVDQAVWYAEQLIGQPKLFEHLSVPKSLEYGYFITQSLEVLVYPLLFIIIFIINFILLIWNCKSGKKKTKQHQIAKKLKRKMRSDGTENELKKD</sequence>
<dbReference type="PANTHER" id="PTHR48043">
    <property type="entry name" value="EG:EG0003.4 PROTEIN-RELATED"/>
    <property type="match status" value="1"/>
</dbReference>
<feature type="transmembrane region" description="Helical" evidence="4">
    <location>
        <begin position="481"/>
        <end position="500"/>
    </location>
</feature>
<keyword evidence="7" id="KW-1185">Reference proteome</keyword>
<feature type="chain" id="PRO_5002813178" evidence="5">
    <location>
        <begin position="22"/>
        <end position="534"/>
    </location>
</feature>
<dbReference type="Proteomes" id="UP000001070">
    <property type="component" value="Unassembled WGS sequence"/>
</dbReference>
<dbReference type="Gene3D" id="3.40.50.2000">
    <property type="entry name" value="Glycogen Phosphorylase B"/>
    <property type="match status" value="1"/>
</dbReference>
<name>B4K0U8_DROGR</name>
<dbReference type="HOGENOM" id="CLU_035277_0_0_1"/>
<keyword evidence="3" id="KW-0808">Transferase</keyword>
<comment type="similarity">
    <text evidence="1">Belongs to the UDP-glycosyltransferase family.</text>
</comment>
<dbReference type="GO" id="GO:0008194">
    <property type="term" value="F:UDP-glycosyltransferase activity"/>
    <property type="evidence" value="ECO:0007669"/>
    <property type="project" value="InterPro"/>
</dbReference>
<dbReference type="STRING" id="7222.B4K0U8"/>
<evidence type="ECO:0000313" key="7">
    <source>
        <dbReference type="Proteomes" id="UP000001070"/>
    </source>
</evidence>
<evidence type="ECO:0000256" key="1">
    <source>
        <dbReference type="ARBA" id="ARBA00009995"/>
    </source>
</evidence>
<dbReference type="OrthoDB" id="5835829at2759"/>
<keyword evidence="5" id="KW-0732">Signal</keyword>
<evidence type="ECO:0000256" key="3">
    <source>
        <dbReference type="ARBA" id="ARBA00022679"/>
    </source>
</evidence>
<dbReference type="KEGG" id="dgr:6570687"/>
<dbReference type="SMR" id="B4K0U8"/>
<dbReference type="InParanoid" id="B4K0U8"/>
<dbReference type="InterPro" id="IPR050271">
    <property type="entry name" value="UDP-glycosyltransferase"/>
</dbReference>
<dbReference type="SUPFAM" id="SSF53756">
    <property type="entry name" value="UDP-Glycosyltransferase/glycogen phosphorylase"/>
    <property type="match status" value="1"/>
</dbReference>
<dbReference type="PANTHER" id="PTHR48043:SF114">
    <property type="entry name" value="IP04436P-RELATED"/>
    <property type="match status" value="1"/>
</dbReference>
<gene>
    <name evidence="6" type="primary">Dgri\GH24981</name>
    <name evidence="6" type="ORF">Dgri_GH24981</name>
</gene>